<dbReference type="InterPro" id="IPR029070">
    <property type="entry name" value="Chitinase_insertion_sf"/>
</dbReference>
<name>A0A197ZYN7_9BACL</name>
<dbReference type="EMBL" id="LYPB01000091">
    <property type="protein sequence ID" value="OAS13952.1"/>
    <property type="molecule type" value="Genomic_DNA"/>
</dbReference>
<keyword evidence="3" id="KW-0378">Hydrolase</keyword>
<dbReference type="OrthoDB" id="9775889at2"/>
<keyword evidence="4" id="KW-1185">Reference proteome</keyword>
<keyword evidence="1" id="KW-0732">Signal</keyword>
<evidence type="ECO:0000313" key="4">
    <source>
        <dbReference type="Proteomes" id="UP000078454"/>
    </source>
</evidence>
<evidence type="ECO:0000313" key="3">
    <source>
        <dbReference type="EMBL" id="OAS13952.1"/>
    </source>
</evidence>
<dbReference type="InterPro" id="IPR011583">
    <property type="entry name" value="Chitinase_II/V-like_cat"/>
</dbReference>
<dbReference type="SMART" id="SM00636">
    <property type="entry name" value="Glyco_18"/>
    <property type="match status" value="1"/>
</dbReference>
<dbReference type="SUPFAM" id="SSF51445">
    <property type="entry name" value="(Trans)glycosidases"/>
    <property type="match status" value="1"/>
</dbReference>
<dbReference type="STRING" id="1850517.A8708_11270"/>
<dbReference type="InterPro" id="IPR001223">
    <property type="entry name" value="Glyco_hydro18_cat"/>
</dbReference>
<reference evidence="3 4" key="1">
    <citation type="submission" date="2016-05" db="EMBL/GenBank/DDBJ databases">
        <title>Paenibacillus sp. 1ZS3-15 nov., isolated from the rhizosphere soil.</title>
        <authorList>
            <person name="Zhang X.X."/>
            <person name="Zhang J."/>
        </authorList>
    </citation>
    <scope>NUCLEOTIDE SEQUENCE [LARGE SCALE GENOMIC DNA]</scope>
    <source>
        <strain evidence="3 4">1ZS3-15</strain>
    </source>
</reference>
<dbReference type="Proteomes" id="UP000078454">
    <property type="component" value="Unassembled WGS sequence"/>
</dbReference>
<sequence>MKIGKWLLSSTLLLSITIPSTVLAASNGPSSIDKTTKYRVYQYNQVLMEFASYAQAEAYAKWFTNSHVEEIGTRTWVWSNLPRYQVYQQDITLPEWQFATLNEAIVEAKKWTNASVRDLQSTGWAWNNYARYQLYQNEITQDAWKFTSLTDAIAEAKKWGNAHIIDLNSNGWVWDNIPQAVKEANRAGSLVYDVYQGTFTAPNWGFASLEDAILEALKWGNSTVVNRNTKQTVYSNLKTYKVFQNDAFLQEFTSIDEAISYAKLWGHSTIYREGRKIWNNYASYQVYQSANLIGEFRTLPEALSYGKQYSNASIQTLENRTLWDNFKKLQVWGWNGSSGAEVIKAHVSNTVGLDVDSPSYFELADNAGNLKDTSNAETVKWLQRSGYTVYPLVSNQFSSTLTTQFLANSAAQDKFITSLVNRSVQLGVPGINVDFESLAGSDRNAFTAFISKLTAAAHAKGLVISIDLPRGSVKWNHLSAFDHEKLGAIVDYMVIMAYDQFWKGSTSPGSVAGIPWAAGGVQEFLSYGIPRDKIILGIPYYVREWQLDARGALVGNRTVLMKDIPALMAAKSTTQTWDNEFGQYRVEYQENGYTFVFWLENQATVTARMDIAKKYDIAGVAAWRLGYDTPDLWQAVLQKK</sequence>
<dbReference type="PANTHER" id="PTHR46066">
    <property type="entry name" value="CHITINASE DOMAIN-CONTAINING PROTEIN 1 FAMILY MEMBER"/>
    <property type="match status" value="1"/>
</dbReference>
<accession>A0A197ZYN7</accession>
<dbReference type="RefSeq" id="WP_068670131.1">
    <property type="nucleotide sequence ID" value="NZ_LYPB01000091.1"/>
</dbReference>
<evidence type="ECO:0000256" key="1">
    <source>
        <dbReference type="SAM" id="SignalP"/>
    </source>
</evidence>
<feature type="signal peptide" evidence="1">
    <location>
        <begin position="1"/>
        <end position="24"/>
    </location>
</feature>
<dbReference type="InterPro" id="IPR017853">
    <property type="entry name" value="GH"/>
</dbReference>
<proteinExistence type="predicted"/>
<dbReference type="AlphaFoldDB" id="A0A197ZYN7"/>
<protein>
    <submittedName>
        <fullName evidence="3">Glycoside hydrolase family 18</fullName>
    </submittedName>
</protein>
<dbReference type="GO" id="GO:0016787">
    <property type="term" value="F:hydrolase activity"/>
    <property type="evidence" value="ECO:0007669"/>
    <property type="project" value="UniProtKB-KW"/>
</dbReference>
<dbReference type="PROSITE" id="PS51910">
    <property type="entry name" value="GH18_2"/>
    <property type="match status" value="1"/>
</dbReference>
<feature type="chain" id="PRO_5008277630" evidence="1">
    <location>
        <begin position="25"/>
        <end position="640"/>
    </location>
</feature>
<dbReference type="Gene3D" id="3.20.20.80">
    <property type="entry name" value="Glycosidases"/>
    <property type="match status" value="1"/>
</dbReference>
<dbReference type="GO" id="GO:0008061">
    <property type="term" value="F:chitin binding"/>
    <property type="evidence" value="ECO:0007669"/>
    <property type="project" value="InterPro"/>
</dbReference>
<gene>
    <name evidence="3" type="ORF">A8708_11270</name>
</gene>
<dbReference type="PANTHER" id="PTHR46066:SF2">
    <property type="entry name" value="CHITINASE DOMAIN-CONTAINING PROTEIN 1"/>
    <property type="match status" value="1"/>
</dbReference>
<comment type="caution">
    <text evidence="3">The sequence shown here is derived from an EMBL/GenBank/DDBJ whole genome shotgun (WGS) entry which is preliminary data.</text>
</comment>
<dbReference type="Gene3D" id="3.10.50.10">
    <property type="match status" value="1"/>
</dbReference>
<dbReference type="Pfam" id="PF00704">
    <property type="entry name" value="Glyco_hydro_18"/>
    <property type="match status" value="1"/>
</dbReference>
<evidence type="ECO:0000259" key="2">
    <source>
        <dbReference type="PROSITE" id="PS51910"/>
    </source>
</evidence>
<feature type="domain" description="GH18" evidence="2">
    <location>
        <begin position="326"/>
        <end position="640"/>
    </location>
</feature>
<dbReference type="GO" id="GO:0005975">
    <property type="term" value="P:carbohydrate metabolic process"/>
    <property type="evidence" value="ECO:0007669"/>
    <property type="project" value="InterPro"/>
</dbReference>
<organism evidence="3 4">
    <name type="scientific">Paenibacillus oryzisoli</name>
    <dbReference type="NCBI Taxonomy" id="1850517"/>
    <lineage>
        <taxon>Bacteria</taxon>
        <taxon>Bacillati</taxon>
        <taxon>Bacillota</taxon>
        <taxon>Bacilli</taxon>
        <taxon>Bacillales</taxon>
        <taxon>Paenibacillaceae</taxon>
        <taxon>Paenibacillus</taxon>
    </lineage>
</organism>